<dbReference type="Gene3D" id="1.10.287.130">
    <property type="match status" value="1"/>
</dbReference>
<feature type="domain" description="HAMP" evidence="13">
    <location>
        <begin position="108"/>
        <end position="161"/>
    </location>
</feature>
<evidence type="ECO:0000256" key="8">
    <source>
        <dbReference type="ARBA" id="ARBA00022989"/>
    </source>
</evidence>
<evidence type="ECO:0000259" key="12">
    <source>
        <dbReference type="PROSITE" id="PS50109"/>
    </source>
</evidence>
<dbReference type="InterPro" id="IPR036097">
    <property type="entry name" value="HisK_dim/P_sf"/>
</dbReference>
<keyword evidence="7 14" id="KW-0418">Kinase</keyword>
<evidence type="ECO:0000256" key="3">
    <source>
        <dbReference type="ARBA" id="ARBA00012438"/>
    </source>
</evidence>
<organism evidence="14 15">
    <name type="scientific">Phytomonospora endophytica</name>
    <dbReference type="NCBI Taxonomy" id="714109"/>
    <lineage>
        <taxon>Bacteria</taxon>
        <taxon>Bacillati</taxon>
        <taxon>Actinomycetota</taxon>
        <taxon>Actinomycetes</taxon>
        <taxon>Micromonosporales</taxon>
        <taxon>Micromonosporaceae</taxon>
        <taxon>Phytomonospora</taxon>
    </lineage>
</organism>
<dbReference type="Gene3D" id="6.10.340.10">
    <property type="match status" value="1"/>
</dbReference>
<dbReference type="Gene3D" id="3.30.565.10">
    <property type="entry name" value="Histidine kinase-like ATPase, C-terminal domain"/>
    <property type="match status" value="1"/>
</dbReference>
<dbReference type="GO" id="GO:0005886">
    <property type="term" value="C:plasma membrane"/>
    <property type="evidence" value="ECO:0007669"/>
    <property type="project" value="UniProtKB-SubCell"/>
</dbReference>
<dbReference type="Proteomes" id="UP000548476">
    <property type="component" value="Unassembled WGS sequence"/>
</dbReference>
<comment type="subcellular location">
    <subcellularLocation>
        <location evidence="2">Cell membrane</location>
    </subcellularLocation>
</comment>
<evidence type="ECO:0000256" key="6">
    <source>
        <dbReference type="ARBA" id="ARBA00022692"/>
    </source>
</evidence>
<dbReference type="SUPFAM" id="SSF47384">
    <property type="entry name" value="Homodimeric domain of signal transducing histidine kinase"/>
    <property type="match status" value="1"/>
</dbReference>
<evidence type="ECO:0000256" key="4">
    <source>
        <dbReference type="ARBA" id="ARBA00022553"/>
    </source>
</evidence>
<comment type="catalytic activity">
    <reaction evidence="1">
        <text>ATP + protein L-histidine = ADP + protein N-phospho-L-histidine.</text>
        <dbReference type="EC" id="2.7.13.3"/>
    </reaction>
</comment>
<dbReference type="InterPro" id="IPR036890">
    <property type="entry name" value="HATPase_C_sf"/>
</dbReference>
<evidence type="ECO:0000259" key="13">
    <source>
        <dbReference type="PROSITE" id="PS50885"/>
    </source>
</evidence>
<evidence type="ECO:0000256" key="11">
    <source>
        <dbReference type="SAM" id="Phobius"/>
    </source>
</evidence>
<dbReference type="PANTHER" id="PTHR45436:SF5">
    <property type="entry name" value="SENSOR HISTIDINE KINASE TRCS"/>
    <property type="match status" value="1"/>
</dbReference>
<dbReference type="InterPro" id="IPR003594">
    <property type="entry name" value="HATPase_dom"/>
</dbReference>
<evidence type="ECO:0000256" key="7">
    <source>
        <dbReference type="ARBA" id="ARBA00022777"/>
    </source>
</evidence>
<keyword evidence="5" id="KW-0808">Transferase</keyword>
<evidence type="ECO:0000256" key="1">
    <source>
        <dbReference type="ARBA" id="ARBA00000085"/>
    </source>
</evidence>
<dbReference type="SMART" id="SM00388">
    <property type="entry name" value="HisKA"/>
    <property type="match status" value="1"/>
</dbReference>
<keyword evidence="10 11" id="KW-0472">Membrane</keyword>
<dbReference type="EC" id="2.7.13.3" evidence="3"/>
<keyword evidence="15" id="KW-1185">Reference proteome</keyword>
<dbReference type="Pfam" id="PF02518">
    <property type="entry name" value="HATPase_c"/>
    <property type="match status" value="1"/>
</dbReference>
<evidence type="ECO:0000256" key="10">
    <source>
        <dbReference type="ARBA" id="ARBA00023136"/>
    </source>
</evidence>
<dbReference type="InterPro" id="IPR005467">
    <property type="entry name" value="His_kinase_dom"/>
</dbReference>
<dbReference type="InterPro" id="IPR003661">
    <property type="entry name" value="HisK_dim/P_dom"/>
</dbReference>
<evidence type="ECO:0000313" key="14">
    <source>
        <dbReference type="EMBL" id="MBB6037123.1"/>
    </source>
</evidence>
<name>A0A841FQL7_9ACTN</name>
<protein>
    <recommendedName>
        <fullName evidence="3">histidine kinase</fullName>
        <ecNumber evidence="3">2.7.13.3</ecNumber>
    </recommendedName>
</protein>
<keyword evidence="4" id="KW-0597">Phosphoprotein</keyword>
<sequence length="385" mass="41167">MKLRTRLTVLYGGAFLLAGSVLIAVVYFLVRERLYATGLTRTDAAELGSMSGAQLPPDKDTVIALVNSLIERQDATRAATLESLLVWSAVALVLVGVFAVGFGWLMAGRVLRPIEAITETARRVADRNLHERINLAGPGDELKRLADTFDEMLERLDRSFDGQRRFVANASHELRTPLAINRTLLEVAAARPDPDGRVGDLTANLLAVNVRHERLIDGLLTLAASENPVPRPAPVDLADVVAHVAGQLTGEAVDAGVTVSVDASPAFTSGDAMLLERLVQNLIANGIRHNTKGGTIDVATTSEDGKAVLTVTNTGPHVPAYEIPALFQPFRRGEGNDRVESARGVGLGLSIVDAVVRAHDGRIEVEARDGGGLVLRVELEGEGRR</sequence>
<keyword evidence="8 11" id="KW-1133">Transmembrane helix</keyword>
<comment type="caution">
    <text evidence="14">The sequence shown here is derived from an EMBL/GenBank/DDBJ whole genome shotgun (WGS) entry which is preliminary data.</text>
</comment>
<dbReference type="CDD" id="cd06225">
    <property type="entry name" value="HAMP"/>
    <property type="match status" value="1"/>
</dbReference>
<dbReference type="Pfam" id="PF00672">
    <property type="entry name" value="HAMP"/>
    <property type="match status" value="1"/>
</dbReference>
<dbReference type="PROSITE" id="PS50885">
    <property type="entry name" value="HAMP"/>
    <property type="match status" value="1"/>
</dbReference>
<dbReference type="PANTHER" id="PTHR45436">
    <property type="entry name" value="SENSOR HISTIDINE KINASE YKOH"/>
    <property type="match status" value="1"/>
</dbReference>
<dbReference type="RefSeq" id="WP_184789944.1">
    <property type="nucleotide sequence ID" value="NZ_BONT01000106.1"/>
</dbReference>
<dbReference type="SMART" id="SM00387">
    <property type="entry name" value="HATPase_c"/>
    <property type="match status" value="1"/>
</dbReference>
<dbReference type="InterPro" id="IPR003660">
    <property type="entry name" value="HAMP_dom"/>
</dbReference>
<dbReference type="SUPFAM" id="SSF158472">
    <property type="entry name" value="HAMP domain-like"/>
    <property type="match status" value="1"/>
</dbReference>
<keyword evidence="9" id="KW-0902">Two-component regulatory system</keyword>
<gene>
    <name evidence="14" type="ORF">HNR73_004996</name>
</gene>
<dbReference type="InterPro" id="IPR050428">
    <property type="entry name" value="TCS_sensor_his_kinase"/>
</dbReference>
<dbReference type="CDD" id="cd00082">
    <property type="entry name" value="HisKA"/>
    <property type="match status" value="1"/>
</dbReference>
<dbReference type="PROSITE" id="PS50109">
    <property type="entry name" value="HIS_KIN"/>
    <property type="match status" value="1"/>
</dbReference>
<proteinExistence type="predicted"/>
<dbReference type="AlphaFoldDB" id="A0A841FQL7"/>
<evidence type="ECO:0000256" key="9">
    <source>
        <dbReference type="ARBA" id="ARBA00023012"/>
    </source>
</evidence>
<dbReference type="PRINTS" id="PR00344">
    <property type="entry name" value="BCTRLSENSOR"/>
</dbReference>
<evidence type="ECO:0000313" key="15">
    <source>
        <dbReference type="Proteomes" id="UP000548476"/>
    </source>
</evidence>
<evidence type="ECO:0000256" key="5">
    <source>
        <dbReference type="ARBA" id="ARBA00022679"/>
    </source>
</evidence>
<keyword evidence="6 11" id="KW-0812">Transmembrane</keyword>
<feature type="domain" description="Histidine kinase" evidence="12">
    <location>
        <begin position="169"/>
        <end position="383"/>
    </location>
</feature>
<dbReference type="SMART" id="SM00304">
    <property type="entry name" value="HAMP"/>
    <property type="match status" value="1"/>
</dbReference>
<dbReference type="EMBL" id="JACHGT010000011">
    <property type="protein sequence ID" value="MBB6037123.1"/>
    <property type="molecule type" value="Genomic_DNA"/>
</dbReference>
<dbReference type="Pfam" id="PF00512">
    <property type="entry name" value="HisKA"/>
    <property type="match status" value="1"/>
</dbReference>
<dbReference type="GO" id="GO:0000155">
    <property type="term" value="F:phosphorelay sensor kinase activity"/>
    <property type="evidence" value="ECO:0007669"/>
    <property type="project" value="InterPro"/>
</dbReference>
<evidence type="ECO:0000256" key="2">
    <source>
        <dbReference type="ARBA" id="ARBA00004236"/>
    </source>
</evidence>
<reference evidence="14 15" key="1">
    <citation type="submission" date="2020-08" db="EMBL/GenBank/DDBJ databases">
        <title>Genomic Encyclopedia of Type Strains, Phase IV (KMG-IV): sequencing the most valuable type-strain genomes for metagenomic binning, comparative biology and taxonomic classification.</title>
        <authorList>
            <person name="Goeker M."/>
        </authorList>
    </citation>
    <scope>NUCLEOTIDE SEQUENCE [LARGE SCALE GENOMIC DNA]</scope>
    <source>
        <strain evidence="14 15">YIM 65646</strain>
    </source>
</reference>
<dbReference type="SUPFAM" id="SSF55874">
    <property type="entry name" value="ATPase domain of HSP90 chaperone/DNA topoisomerase II/histidine kinase"/>
    <property type="match status" value="1"/>
</dbReference>
<dbReference type="InterPro" id="IPR004358">
    <property type="entry name" value="Sig_transdc_His_kin-like_C"/>
</dbReference>
<feature type="transmembrane region" description="Helical" evidence="11">
    <location>
        <begin position="7"/>
        <end position="30"/>
    </location>
</feature>
<accession>A0A841FQL7</accession>
<feature type="transmembrane region" description="Helical" evidence="11">
    <location>
        <begin position="84"/>
        <end position="107"/>
    </location>
</feature>